<gene>
    <name evidence="1" type="ORF">QAD02_023283</name>
</gene>
<evidence type="ECO:0000313" key="1">
    <source>
        <dbReference type="EMBL" id="KAJ8687489.1"/>
    </source>
</evidence>
<protein>
    <submittedName>
        <fullName evidence="1">Uncharacterized protein</fullName>
    </submittedName>
</protein>
<dbReference type="Proteomes" id="UP001239111">
    <property type="component" value="Chromosome 1"/>
</dbReference>
<comment type="caution">
    <text evidence="1">The sequence shown here is derived from an EMBL/GenBank/DDBJ whole genome shotgun (WGS) entry which is preliminary data.</text>
</comment>
<dbReference type="EMBL" id="CM056741">
    <property type="protein sequence ID" value="KAJ8687489.1"/>
    <property type="molecule type" value="Genomic_DNA"/>
</dbReference>
<organism evidence="1 2">
    <name type="scientific">Eretmocerus hayati</name>
    <dbReference type="NCBI Taxonomy" id="131215"/>
    <lineage>
        <taxon>Eukaryota</taxon>
        <taxon>Metazoa</taxon>
        <taxon>Ecdysozoa</taxon>
        <taxon>Arthropoda</taxon>
        <taxon>Hexapoda</taxon>
        <taxon>Insecta</taxon>
        <taxon>Pterygota</taxon>
        <taxon>Neoptera</taxon>
        <taxon>Endopterygota</taxon>
        <taxon>Hymenoptera</taxon>
        <taxon>Apocrita</taxon>
        <taxon>Proctotrupomorpha</taxon>
        <taxon>Chalcidoidea</taxon>
        <taxon>Aphelinidae</taxon>
        <taxon>Aphelininae</taxon>
        <taxon>Eretmocerus</taxon>
    </lineage>
</organism>
<keyword evidence="2" id="KW-1185">Reference proteome</keyword>
<sequence length="502" mass="56748">MESQSKLNMELLEAVRKDDQDRARQLIKNGANVNARDSQLKTCLHYAVEVKNLEIVCSLLDAHAELNTCDNDQYTALQMAILAQEPEIVKLLIHAGANVNAKRLKYYHRLYEARSVLHDAVAWADVEVVKLLLKHGAKVEIESDELIPFVHQRAEPSILYIAAANKCCKKHGTENDSYLEILKLILSHNPNINEVQKHTVNLTPFNVVVRTGNLDAVLLFLDHDIDFGEFDHNGVSRFPNGASPLHLAVLNCHETVIEHLLDLRHWDINGLTQEGLTPLLTAFVVNKPNYMKVLLSKGADAEVPFGPALIVSASFNPGAVLNESFECLKILFDAGADFEEALEYALNLNHTTAIKCIIKFISRMESNGSIEKIVRNFYECMWAQRYYQECEAELNLLRGSMISQDSISFYDFLVANDHTVYAKNLSMIESLSSTKNFVKSFPIYGIEINNRYIKVRNSSKLWEQALIGLKCLFGFDSDALRVVNDNVLQWLNKEDLRNICVV</sequence>
<evidence type="ECO:0000313" key="2">
    <source>
        <dbReference type="Proteomes" id="UP001239111"/>
    </source>
</evidence>
<name>A0ACC2PV65_9HYME</name>
<reference evidence="1" key="1">
    <citation type="submission" date="2023-04" db="EMBL/GenBank/DDBJ databases">
        <title>A chromosome-level genome assembly of the parasitoid wasp Eretmocerus hayati.</title>
        <authorList>
            <person name="Zhong Y."/>
            <person name="Liu S."/>
            <person name="Liu Y."/>
        </authorList>
    </citation>
    <scope>NUCLEOTIDE SEQUENCE</scope>
    <source>
        <strain evidence="1">ZJU_SS_LIU_2023</strain>
    </source>
</reference>
<accession>A0ACC2PV65</accession>
<proteinExistence type="predicted"/>